<dbReference type="AlphaFoldDB" id="A0AAW1QKZ2"/>
<protein>
    <recommendedName>
        <fullName evidence="3">MICOS complex subunit MIC13</fullName>
    </recommendedName>
</protein>
<reference evidence="1 2" key="1">
    <citation type="journal article" date="2024" name="Nat. Commun.">
        <title>Phylogenomics reveals the evolutionary origins of lichenization in chlorophyte algae.</title>
        <authorList>
            <person name="Puginier C."/>
            <person name="Libourel C."/>
            <person name="Otte J."/>
            <person name="Skaloud P."/>
            <person name="Haon M."/>
            <person name="Grisel S."/>
            <person name="Petersen M."/>
            <person name="Berrin J.G."/>
            <person name="Delaux P.M."/>
            <person name="Dal Grande F."/>
            <person name="Keller J."/>
        </authorList>
    </citation>
    <scope>NUCLEOTIDE SEQUENCE [LARGE SCALE GENOMIC DNA]</scope>
    <source>
        <strain evidence="1 2">SAG 245.80</strain>
    </source>
</reference>
<evidence type="ECO:0008006" key="3">
    <source>
        <dbReference type="Google" id="ProtNLM"/>
    </source>
</evidence>
<gene>
    <name evidence="1" type="ORF">WJX81_002277</name>
</gene>
<evidence type="ECO:0000313" key="1">
    <source>
        <dbReference type="EMBL" id="KAK9822161.1"/>
    </source>
</evidence>
<proteinExistence type="predicted"/>
<dbReference type="Proteomes" id="UP001445335">
    <property type="component" value="Unassembled WGS sequence"/>
</dbReference>
<keyword evidence="2" id="KW-1185">Reference proteome</keyword>
<evidence type="ECO:0000313" key="2">
    <source>
        <dbReference type="Proteomes" id="UP001445335"/>
    </source>
</evidence>
<sequence length="109" mass="11810">MGDRYCNVRVVVVVDPGGRATLLQNKLWAFLLGAGTAGAAYISTRKQILSTASEVANAWGIAPPPAHEQAQKPAPIFGPDIRARVVRLWNQSVDSVFEPLISELSKRNL</sequence>
<organism evidence="1 2">
    <name type="scientific">Elliptochloris bilobata</name>
    <dbReference type="NCBI Taxonomy" id="381761"/>
    <lineage>
        <taxon>Eukaryota</taxon>
        <taxon>Viridiplantae</taxon>
        <taxon>Chlorophyta</taxon>
        <taxon>core chlorophytes</taxon>
        <taxon>Trebouxiophyceae</taxon>
        <taxon>Trebouxiophyceae incertae sedis</taxon>
        <taxon>Elliptochloris clade</taxon>
        <taxon>Elliptochloris</taxon>
    </lineage>
</organism>
<comment type="caution">
    <text evidence="1">The sequence shown here is derived from an EMBL/GenBank/DDBJ whole genome shotgun (WGS) entry which is preliminary data.</text>
</comment>
<dbReference type="EMBL" id="JALJOU010000091">
    <property type="protein sequence ID" value="KAK9822161.1"/>
    <property type="molecule type" value="Genomic_DNA"/>
</dbReference>
<accession>A0AAW1QKZ2</accession>
<name>A0AAW1QKZ2_9CHLO</name>